<dbReference type="InterPro" id="IPR032508">
    <property type="entry name" value="FecR_C"/>
</dbReference>
<gene>
    <name evidence="4" type="ORF">CQA01_21870</name>
</gene>
<proteinExistence type="predicted"/>
<dbReference type="GO" id="GO:0016989">
    <property type="term" value="F:sigma factor antagonist activity"/>
    <property type="evidence" value="ECO:0007669"/>
    <property type="project" value="TreeGrafter"/>
</dbReference>
<dbReference type="Pfam" id="PF16344">
    <property type="entry name" value="FecR_C"/>
    <property type="match status" value="1"/>
</dbReference>
<keyword evidence="1" id="KW-1133">Transmembrane helix</keyword>
<dbReference type="PANTHER" id="PTHR30273">
    <property type="entry name" value="PERIPLASMIC SIGNAL SENSOR AND SIGMA FACTOR ACTIVATOR FECR-RELATED"/>
    <property type="match status" value="1"/>
</dbReference>
<dbReference type="Gene3D" id="2.60.120.1440">
    <property type="match status" value="1"/>
</dbReference>
<evidence type="ECO:0000256" key="1">
    <source>
        <dbReference type="SAM" id="Phobius"/>
    </source>
</evidence>
<dbReference type="Pfam" id="PF04773">
    <property type="entry name" value="FecR"/>
    <property type="match status" value="1"/>
</dbReference>
<dbReference type="Proteomes" id="UP000321301">
    <property type="component" value="Unassembled WGS sequence"/>
</dbReference>
<dbReference type="EMBL" id="BJYV01000009">
    <property type="protein sequence ID" value="GEO21653.1"/>
    <property type="molecule type" value="Genomic_DNA"/>
</dbReference>
<sequence length="346" mass="39661">MKYEDYTIDNFLMDDFFIHWVKYPNENNRHFWEKWLGQHPEKREIVMQAVMIISSVHYQSKTVMDDRRYVEAFENILKADNESDLKKTEKKGKRRAFNFPWRGIAAGVMILFCLGISYKLIINPSKVDLSEGSTVTMIKRVNPAGRKSILTLSDGTRIFLNSGSEISYSSDFSDSLRLVSLKGEAFFEVQKEKRPFVVETGQTKIKVLGTTFNVNQKQNGALTVALVTGKVLINDQKGNEMQLEPSEMMVRGEDGAFHKTGFDPLTLTGWKDKILVFRENSFVEVKEKIENWFGVTLLLEGNIDANMTYSGTYKEESLENVLRGMLFTSGLAYEIEDKMVTIKNTK</sequence>
<evidence type="ECO:0000259" key="2">
    <source>
        <dbReference type="Pfam" id="PF04773"/>
    </source>
</evidence>
<accession>A0A512CBS2</accession>
<evidence type="ECO:0000313" key="5">
    <source>
        <dbReference type="Proteomes" id="UP000321301"/>
    </source>
</evidence>
<keyword evidence="1" id="KW-0472">Membrane</keyword>
<evidence type="ECO:0008006" key="6">
    <source>
        <dbReference type="Google" id="ProtNLM"/>
    </source>
</evidence>
<protein>
    <recommendedName>
        <fullName evidence="6">Anti-sigma factor</fullName>
    </recommendedName>
</protein>
<comment type="caution">
    <text evidence="4">The sequence shown here is derived from an EMBL/GenBank/DDBJ whole genome shotgun (WGS) entry which is preliminary data.</text>
</comment>
<organism evidence="4 5">
    <name type="scientific">Cyclobacterium qasimii</name>
    <dbReference type="NCBI Taxonomy" id="1350429"/>
    <lineage>
        <taxon>Bacteria</taxon>
        <taxon>Pseudomonadati</taxon>
        <taxon>Bacteroidota</taxon>
        <taxon>Cytophagia</taxon>
        <taxon>Cytophagales</taxon>
        <taxon>Cyclobacteriaceae</taxon>
        <taxon>Cyclobacterium</taxon>
    </lineage>
</organism>
<reference evidence="4 5" key="1">
    <citation type="submission" date="2019-07" db="EMBL/GenBank/DDBJ databases">
        <title>Whole genome shotgun sequence of Cyclobacterium qasimii NBRC 106168.</title>
        <authorList>
            <person name="Hosoyama A."/>
            <person name="Uohara A."/>
            <person name="Ohji S."/>
            <person name="Ichikawa N."/>
        </authorList>
    </citation>
    <scope>NUCLEOTIDE SEQUENCE [LARGE SCALE GENOMIC DNA]</scope>
    <source>
        <strain evidence="4 5">NBRC 106168</strain>
    </source>
</reference>
<evidence type="ECO:0000313" key="4">
    <source>
        <dbReference type="EMBL" id="GEO21653.1"/>
    </source>
</evidence>
<feature type="domain" description="FecR protein" evidence="2">
    <location>
        <begin position="147"/>
        <end position="231"/>
    </location>
</feature>
<dbReference type="PANTHER" id="PTHR30273:SF2">
    <property type="entry name" value="PROTEIN FECR"/>
    <property type="match status" value="1"/>
</dbReference>
<feature type="transmembrane region" description="Helical" evidence="1">
    <location>
        <begin position="99"/>
        <end position="121"/>
    </location>
</feature>
<dbReference type="RefSeq" id="WP_146947755.1">
    <property type="nucleotide sequence ID" value="NZ_BJYV01000009.1"/>
</dbReference>
<dbReference type="InterPro" id="IPR006860">
    <property type="entry name" value="FecR"/>
</dbReference>
<keyword evidence="1" id="KW-0812">Transmembrane</keyword>
<dbReference type="Gene3D" id="3.55.50.30">
    <property type="match status" value="1"/>
</dbReference>
<keyword evidence="5" id="KW-1185">Reference proteome</keyword>
<dbReference type="PIRSF" id="PIRSF018266">
    <property type="entry name" value="FecR"/>
    <property type="match status" value="1"/>
</dbReference>
<dbReference type="InterPro" id="IPR012373">
    <property type="entry name" value="Ferrdict_sens_TM"/>
</dbReference>
<name>A0A512CBS2_9BACT</name>
<evidence type="ECO:0000259" key="3">
    <source>
        <dbReference type="Pfam" id="PF16344"/>
    </source>
</evidence>
<dbReference type="AlphaFoldDB" id="A0A512CBS2"/>
<feature type="domain" description="Protein FecR C-terminal" evidence="3">
    <location>
        <begin position="275"/>
        <end position="342"/>
    </location>
</feature>